<dbReference type="KEGG" id="alus:STSP2_00833"/>
<gene>
    <name evidence="3" type="ORF">STSP2_00833</name>
</gene>
<evidence type="ECO:0000313" key="4">
    <source>
        <dbReference type="Proteomes" id="UP000189674"/>
    </source>
</evidence>
<feature type="coiled-coil region" evidence="1">
    <location>
        <begin position="46"/>
        <end position="108"/>
    </location>
</feature>
<reference evidence="4" key="1">
    <citation type="submission" date="2017-02" db="EMBL/GenBank/DDBJ databases">
        <title>Comparative genomics and description of representatives of a novel lineage of planctomycetes thriving in anoxic sediments.</title>
        <authorList>
            <person name="Spring S."/>
            <person name="Bunk B."/>
            <person name="Sproer C."/>
        </authorList>
    </citation>
    <scope>NUCLEOTIDE SEQUENCE [LARGE SCALE GENOMIC DNA]</scope>
    <source>
        <strain evidence="4">ST-NAGAB-D1</strain>
    </source>
</reference>
<dbReference type="EMBL" id="CP019791">
    <property type="protein sequence ID" value="AQT67685.1"/>
    <property type="molecule type" value="Genomic_DNA"/>
</dbReference>
<dbReference type="STRING" id="1936003.STSP2_00833"/>
<keyword evidence="1" id="KW-0175">Coiled coil</keyword>
<evidence type="ECO:0000256" key="1">
    <source>
        <dbReference type="SAM" id="Coils"/>
    </source>
</evidence>
<keyword evidence="2" id="KW-0472">Membrane</keyword>
<sequence length="114" mass="12512">MGENAVRDVFGRGELPWDRVARVFALLFAATLLLAGAGGIWITGQNRTLINSNEALTETNKSLTAEVERFSGELAEREAEIERLEERVDELEGEVLRLKVQNASLRAKAGEGAE</sequence>
<evidence type="ECO:0000256" key="2">
    <source>
        <dbReference type="SAM" id="Phobius"/>
    </source>
</evidence>
<accession>A0A1U9NIN6</accession>
<proteinExistence type="predicted"/>
<keyword evidence="2" id="KW-1133">Transmembrane helix</keyword>
<dbReference type="Proteomes" id="UP000189674">
    <property type="component" value="Chromosome"/>
</dbReference>
<evidence type="ECO:0000313" key="3">
    <source>
        <dbReference type="EMBL" id="AQT67685.1"/>
    </source>
</evidence>
<keyword evidence="4" id="KW-1185">Reference proteome</keyword>
<keyword evidence="2" id="KW-0812">Transmembrane</keyword>
<name>A0A1U9NIN6_9BACT</name>
<organism evidence="3 4">
    <name type="scientific">Anaerohalosphaera lusitana</name>
    <dbReference type="NCBI Taxonomy" id="1936003"/>
    <lineage>
        <taxon>Bacteria</taxon>
        <taxon>Pseudomonadati</taxon>
        <taxon>Planctomycetota</taxon>
        <taxon>Phycisphaerae</taxon>
        <taxon>Sedimentisphaerales</taxon>
        <taxon>Anaerohalosphaeraceae</taxon>
        <taxon>Anaerohalosphaera</taxon>
    </lineage>
</organism>
<dbReference type="AlphaFoldDB" id="A0A1U9NIN6"/>
<dbReference type="RefSeq" id="WP_146660076.1">
    <property type="nucleotide sequence ID" value="NZ_CP019791.1"/>
</dbReference>
<protein>
    <submittedName>
        <fullName evidence="3">Uncharacterized protein</fullName>
    </submittedName>
</protein>
<feature type="transmembrane region" description="Helical" evidence="2">
    <location>
        <begin position="20"/>
        <end position="42"/>
    </location>
</feature>